<dbReference type="InterPro" id="IPR011604">
    <property type="entry name" value="PDDEXK-like_dom_sf"/>
</dbReference>
<proteinExistence type="predicted"/>
<evidence type="ECO:0008006" key="3">
    <source>
        <dbReference type="Google" id="ProtNLM"/>
    </source>
</evidence>
<dbReference type="InterPro" id="IPR011335">
    <property type="entry name" value="Restrct_endonuc-II-like"/>
</dbReference>
<evidence type="ECO:0000313" key="1">
    <source>
        <dbReference type="EMBL" id="VDH97900.1"/>
    </source>
</evidence>
<reference evidence="1" key="1">
    <citation type="submission" date="2018-11" db="EMBL/GenBank/DDBJ databases">
        <authorList>
            <person name="Alioto T."/>
            <person name="Alioto T."/>
        </authorList>
    </citation>
    <scope>NUCLEOTIDE SEQUENCE</scope>
</reference>
<dbReference type="Gene3D" id="3.90.320.10">
    <property type="match status" value="1"/>
</dbReference>
<evidence type="ECO:0000313" key="2">
    <source>
        <dbReference type="Proteomes" id="UP000596742"/>
    </source>
</evidence>
<gene>
    <name evidence="1" type="ORF">MGAL_10B036917</name>
</gene>
<dbReference type="AlphaFoldDB" id="A0A8B6BYX5"/>
<keyword evidence="2" id="KW-1185">Reference proteome</keyword>
<dbReference type="GO" id="GO:0006281">
    <property type="term" value="P:DNA repair"/>
    <property type="evidence" value="ECO:0007669"/>
    <property type="project" value="UniProtKB-ARBA"/>
</dbReference>
<organism evidence="1 2">
    <name type="scientific">Mytilus galloprovincialis</name>
    <name type="common">Mediterranean mussel</name>
    <dbReference type="NCBI Taxonomy" id="29158"/>
    <lineage>
        <taxon>Eukaryota</taxon>
        <taxon>Metazoa</taxon>
        <taxon>Spiralia</taxon>
        <taxon>Lophotrochozoa</taxon>
        <taxon>Mollusca</taxon>
        <taxon>Bivalvia</taxon>
        <taxon>Autobranchia</taxon>
        <taxon>Pteriomorphia</taxon>
        <taxon>Mytilida</taxon>
        <taxon>Mytiloidea</taxon>
        <taxon>Mytilidae</taxon>
        <taxon>Mytilinae</taxon>
        <taxon>Mytilus</taxon>
    </lineage>
</organism>
<dbReference type="PANTHER" id="PTHR46609">
    <property type="entry name" value="EXONUCLEASE, PHAGE-TYPE/RECB, C-TERMINAL DOMAIN-CONTAINING PROTEIN"/>
    <property type="match status" value="1"/>
</dbReference>
<name>A0A8B6BYX5_MYTGA</name>
<accession>A0A8B6BYX5</accession>
<dbReference type="SUPFAM" id="SSF52980">
    <property type="entry name" value="Restriction endonuclease-like"/>
    <property type="match status" value="1"/>
</dbReference>
<sequence length="625" mass="70617">MNCNLLPDNKDTNDDTRKIKQRSEEWFSIRKQAKVTGSTLYKAIGLENLSSMRDHFDNVICNLKEPPKNQFSISAMQHGTDNEINAVSTLVGKILPSLFPDMEFYEEGSVKLFDGFMVVSPDGTIGKSPDLKGRIGIEFKCPVRDVHRLATIAFKSVADEPLTRLQLHRDVWKSSEKTPKADIIKEFSGLNKSPTWKKENVIVVTISKERLPSTSSGFKSEKIVVRKISKPNGEEGSAETVSLEEVIPDSVLSVDPFNESSDKKDSRPGNMNDVLKHITLDDEAVAEIATCPIDNEAWSNELHYISDETLGQTEKIVTSEIDLGNAVEVDQTVALVDLAHIELDTIVKMLQTDSHTNVKGLWDDRDINFLKDHLSSSRKIKLLRDVDLKVLIQFINRYIKSKAIVINLKESDKKQVKFEKLCTIFGYDSRTVQWKTTGRRNQTKIVQKLAEIRARRKCCKGGLDNISNGPWLKVAKGRKTLLSTVMIEDIIDPMSVSMATTNFSEAVENTMLENGDVDAALLCHDIRRWWNAEYDPGISALDRMKMRTPLRTRLLRHINWNTFPTPTMYIKGWPIQLWEAIIANIDAKALLYAICKGGTDNVRSFSSMMGETFFSELSNQDKRGQ</sequence>
<dbReference type="PANTHER" id="PTHR46609:SF8">
    <property type="entry name" value="YQAJ VIRAL RECOMBINASE DOMAIN-CONTAINING PROTEIN"/>
    <property type="match status" value="1"/>
</dbReference>
<dbReference type="EMBL" id="UYJE01000955">
    <property type="protein sequence ID" value="VDH97900.1"/>
    <property type="molecule type" value="Genomic_DNA"/>
</dbReference>
<dbReference type="Proteomes" id="UP000596742">
    <property type="component" value="Unassembled WGS sequence"/>
</dbReference>
<dbReference type="OrthoDB" id="6189498at2759"/>
<comment type="caution">
    <text evidence="1">The sequence shown here is derived from an EMBL/GenBank/DDBJ whole genome shotgun (WGS) entry which is preliminary data.</text>
</comment>
<dbReference type="InterPro" id="IPR051703">
    <property type="entry name" value="NF-kappa-B_Signaling_Reg"/>
</dbReference>
<protein>
    <recommendedName>
        <fullName evidence="3">YqaJ viral recombinase domain-containing protein</fullName>
    </recommendedName>
</protein>